<feature type="transmembrane region" description="Helical" evidence="8">
    <location>
        <begin position="273"/>
        <end position="294"/>
    </location>
</feature>
<evidence type="ECO:0000256" key="2">
    <source>
        <dbReference type="ARBA" id="ARBA00010199"/>
    </source>
</evidence>
<feature type="transmembrane region" description="Helical" evidence="8">
    <location>
        <begin position="248"/>
        <end position="267"/>
    </location>
</feature>
<comment type="subcellular location">
    <subcellularLocation>
        <location evidence="1">Cell membrane</location>
        <topology evidence="1">Multi-pass membrane protein</topology>
    </subcellularLocation>
</comment>
<dbReference type="RefSeq" id="WP_377466594.1">
    <property type="nucleotide sequence ID" value="NZ_JBHUOP010000003.1"/>
</dbReference>
<sequence length="443" mass="45223">MDNKRTKSGYDRQILALAIPSLGALIAEPLFVLIDTAIVGHLGETPLAGLSIASTLLLTIVGLCVFLAYATTSSVARLIGAGQRERALKAGIDGLWLALGLGILLAVGFGAAAPWILGLLGASDALLVEATSYLRWSVPGLPGMLIVMAATGVLRGFKDTKTPLVVAVVGAIVNTVLSVVLVYGLNMGVAGSGAGTAITQIGMGLVLATVVVRKSRAENISLRPAPAGILASARSGVPLFIRTISLRAALLVTIFVATHLGTTALAGHQVVNALWNFAAFALDALAIAAQALVGQAVGARDKAATAAVLRRTLQWGVGAGVVLGAIMAGLSPFIAPLFSSEPSVQRAVIAGLIAAAVFMPIAGWVFILDGVLMGAGDGVYLAKVGMINLAVYVPVAFAVYAWAPSGAAGLVWLWVAFGLVYTGARAVANGVRLRSDAWTEHAL</sequence>
<dbReference type="InterPro" id="IPR002528">
    <property type="entry name" value="MATE_fam"/>
</dbReference>
<feature type="transmembrane region" description="Helical" evidence="8">
    <location>
        <begin position="90"/>
        <end position="116"/>
    </location>
</feature>
<organism evidence="9 10">
    <name type="scientific">Populibacterium corticicola</name>
    <dbReference type="NCBI Taxonomy" id="1812826"/>
    <lineage>
        <taxon>Bacteria</taxon>
        <taxon>Bacillati</taxon>
        <taxon>Actinomycetota</taxon>
        <taxon>Actinomycetes</taxon>
        <taxon>Micrococcales</taxon>
        <taxon>Jonesiaceae</taxon>
        <taxon>Populibacterium</taxon>
    </lineage>
</organism>
<keyword evidence="3" id="KW-0813">Transport</keyword>
<proteinExistence type="inferred from homology"/>
<comment type="caution">
    <text evidence="9">The sequence shown here is derived from an EMBL/GenBank/DDBJ whole genome shotgun (WGS) entry which is preliminary data.</text>
</comment>
<dbReference type="PIRSF" id="PIRSF006603">
    <property type="entry name" value="DinF"/>
    <property type="match status" value="1"/>
</dbReference>
<dbReference type="CDD" id="cd13136">
    <property type="entry name" value="MATE_DinF_like"/>
    <property type="match status" value="1"/>
</dbReference>
<dbReference type="PANTHER" id="PTHR42893:SF46">
    <property type="entry name" value="PROTEIN DETOXIFICATION 44, CHLOROPLASTIC"/>
    <property type="match status" value="1"/>
</dbReference>
<gene>
    <name evidence="9" type="ORF">ACFSYH_09055</name>
</gene>
<keyword evidence="7 8" id="KW-0472">Membrane</keyword>
<evidence type="ECO:0000256" key="5">
    <source>
        <dbReference type="ARBA" id="ARBA00022692"/>
    </source>
</evidence>
<feature type="transmembrane region" description="Helical" evidence="8">
    <location>
        <begin position="380"/>
        <end position="403"/>
    </location>
</feature>
<evidence type="ECO:0000256" key="4">
    <source>
        <dbReference type="ARBA" id="ARBA00022475"/>
    </source>
</evidence>
<dbReference type="NCBIfam" id="TIGR00797">
    <property type="entry name" value="matE"/>
    <property type="match status" value="1"/>
</dbReference>
<comment type="similarity">
    <text evidence="2">Belongs to the multi antimicrobial extrusion (MATE) (TC 2.A.66.1) family.</text>
</comment>
<feature type="transmembrane region" description="Helical" evidence="8">
    <location>
        <begin position="347"/>
        <end position="368"/>
    </location>
</feature>
<evidence type="ECO:0000256" key="1">
    <source>
        <dbReference type="ARBA" id="ARBA00004651"/>
    </source>
</evidence>
<dbReference type="Pfam" id="PF01554">
    <property type="entry name" value="MatE"/>
    <property type="match status" value="2"/>
</dbReference>
<keyword evidence="5 8" id="KW-0812">Transmembrane</keyword>
<feature type="transmembrane region" description="Helical" evidence="8">
    <location>
        <begin position="14"/>
        <end position="34"/>
    </location>
</feature>
<dbReference type="EMBL" id="JBHUOP010000003">
    <property type="protein sequence ID" value="MFD2840718.1"/>
    <property type="molecule type" value="Genomic_DNA"/>
</dbReference>
<keyword evidence="6 8" id="KW-1133">Transmembrane helix</keyword>
<keyword evidence="4" id="KW-1003">Cell membrane</keyword>
<dbReference type="InterPro" id="IPR044644">
    <property type="entry name" value="DinF-like"/>
</dbReference>
<feature type="transmembrane region" description="Helical" evidence="8">
    <location>
        <begin position="409"/>
        <end position="428"/>
    </location>
</feature>
<name>A0ABW5XIP6_9MICO</name>
<evidence type="ECO:0000313" key="10">
    <source>
        <dbReference type="Proteomes" id="UP001597391"/>
    </source>
</evidence>
<evidence type="ECO:0000256" key="6">
    <source>
        <dbReference type="ARBA" id="ARBA00022989"/>
    </source>
</evidence>
<evidence type="ECO:0000313" key="9">
    <source>
        <dbReference type="EMBL" id="MFD2840718.1"/>
    </source>
</evidence>
<keyword evidence="10" id="KW-1185">Reference proteome</keyword>
<evidence type="ECO:0000256" key="3">
    <source>
        <dbReference type="ARBA" id="ARBA00022448"/>
    </source>
</evidence>
<feature type="transmembrane region" description="Helical" evidence="8">
    <location>
        <begin position="315"/>
        <end position="335"/>
    </location>
</feature>
<feature type="transmembrane region" description="Helical" evidence="8">
    <location>
        <begin position="164"/>
        <end position="185"/>
    </location>
</feature>
<dbReference type="InterPro" id="IPR048279">
    <property type="entry name" value="MdtK-like"/>
</dbReference>
<evidence type="ECO:0000256" key="8">
    <source>
        <dbReference type="SAM" id="Phobius"/>
    </source>
</evidence>
<protein>
    <submittedName>
        <fullName evidence="9">MATE family efflux transporter</fullName>
    </submittedName>
</protein>
<reference evidence="10" key="1">
    <citation type="journal article" date="2019" name="Int. J. Syst. Evol. Microbiol.">
        <title>The Global Catalogue of Microorganisms (GCM) 10K type strain sequencing project: providing services to taxonomists for standard genome sequencing and annotation.</title>
        <authorList>
            <consortium name="The Broad Institute Genomics Platform"/>
            <consortium name="The Broad Institute Genome Sequencing Center for Infectious Disease"/>
            <person name="Wu L."/>
            <person name="Ma J."/>
        </authorList>
    </citation>
    <scope>NUCLEOTIDE SEQUENCE [LARGE SCALE GENOMIC DNA]</scope>
    <source>
        <strain evidence="10">KCTC 33576</strain>
    </source>
</reference>
<feature type="transmembrane region" description="Helical" evidence="8">
    <location>
        <begin position="191"/>
        <end position="212"/>
    </location>
</feature>
<dbReference type="PANTHER" id="PTHR42893">
    <property type="entry name" value="PROTEIN DETOXIFICATION 44, CHLOROPLASTIC-RELATED"/>
    <property type="match status" value="1"/>
</dbReference>
<dbReference type="Proteomes" id="UP001597391">
    <property type="component" value="Unassembled WGS sequence"/>
</dbReference>
<evidence type="ECO:0000256" key="7">
    <source>
        <dbReference type="ARBA" id="ARBA00023136"/>
    </source>
</evidence>
<accession>A0ABW5XIP6</accession>
<feature type="transmembrane region" description="Helical" evidence="8">
    <location>
        <begin position="136"/>
        <end position="157"/>
    </location>
</feature>
<feature type="transmembrane region" description="Helical" evidence="8">
    <location>
        <begin position="46"/>
        <end position="69"/>
    </location>
</feature>